<dbReference type="EMBL" id="CP036316">
    <property type="protein sequence ID" value="QDT64189.1"/>
    <property type="molecule type" value="Genomic_DNA"/>
</dbReference>
<evidence type="ECO:0000313" key="1">
    <source>
        <dbReference type="EMBL" id="QDT64189.1"/>
    </source>
</evidence>
<evidence type="ECO:0000313" key="2">
    <source>
        <dbReference type="Proteomes" id="UP000319976"/>
    </source>
</evidence>
<protein>
    <submittedName>
        <fullName evidence="1">Uncharacterized protein</fullName>
    </submittedName>
</protein>
<proteinExistence type="predicted"/>
<dbReference type="Proteomes" id="UP000319976">
    <property type="component" value="Chromosome"/>
</dbReference>
<name>A0A517T753_9PLAN</name>
<organism evidence="1 2">
    <name type="scientific">Calycomorphotria hydatis</name>
    <dbReference type="NCBI Taxonomy" id="2528027"/>
    <lineage>
        <taxon>Bacteria</taxon>
        <taxon>Pseudomonadati</taxon>
        <taxon>Planctomycetota</taxon>
        <taxon>Planctomycetia</taxon>
        <taxon>Planctomycetales</taxon>
        <taxon>Planctomycetaceae</taxon>
        <taxon>Calycomorphotria</taxon>
    </lineage>
</organism>
<dbReference type="AlphaFoldDB" id="A0A517T753"/>
<reference evidence="1 2" key="1">
    <citation type="submission" date="2019-02" db="EMBL/GenBank/DDBJ databases">
        <title>Deep-cultivation of Planctomycetes and their phenomic and genomic characterization uncovers novel biology.</title>
        <authorList>
            <person name="Wiegand S."/>
            <person name="Jogler M."/>
            <person name="Boedeker C."/>
            <person name="Pinto D."/>
            <person name="Vollmers J."/>
            <person name="Rivas-Marin E."/>
            <person name="Kohn T."/>
            <person name="Peeters S.H."/>
            <person name="Heuer A."/>
            <person name="Rast P."/>
            <person name="Oberbeckmann S."/>
            <person name="Bunk B."/>
            <person name="Jeske O."/>
            <person name="Meyerdierks A."/>
            <person name="Storesund J.E."/>
            <person name="Kallscheuer N."/>
            <person name="Luecker S."/>
            <person name="Lage O.M."/>
            <person name="Pohl T."/>
            <person name="Merkel B.J."/>
            <person name="Hornburger P."/>
            <person name="Mueller R.-W."/>
            <person name="Bruemmer F."/>
            <person name="Labrenz M."/>
            <person name="Spormann A.M."/>
            <person name="Op den Camp H."/>
            <person name="Overmann J."/>
            <person name="Amann R."/>
            <person name="Jetten M.S.M."/>
            <person name="Mascher T."/>
            <person name="Medema M.H."/>
            <person name="Devos D.P."/>
            <person name="Kaster A.-K."/>
            <person name="Ovreas L."/>
            <person name="Rohde M."/>
            <person name="Galperin M.Y."/>
            <person name="Jogler C."/>
        </authorList>
    </citation>
    <scope>NUCLEOTIDE SEQUENCE [LARGE SCALE GENOMIC DNA]</scope>
    <source>
        <strain evidence="1 2">V22</strain>
    </source>
</reference>
<sequence length="32" mass="3666">MAITVMKLCLSIIFRNRYEFADLPPGAQPEKL</sequence>
<dbReference type="KEGG" id="chya:V22_14200"/>
<accession>A0A517T753</accession>
<keyword evidence="2" id="KW-1185">Reference proteome</keyword>
<gene>
    <name evidence="1" type="ORF">V22_14200</name>
</gene>